<feature type="coiled-coil region" evidence="1">
    <location>
        <begin position="46"/>
        <end position="77"/>
    </location>
</feature>
<evidence type="ECO:0000313" key="4">
    <source>
        <dbReference type="EMBL" id="AYO56379.1"/>
    </source>
</evidence>
<evidence type="ECO:0000256" key="1">
    <source>
        <dbReference type="SAM" id="Coils"/>
    </source>
</evidence>
<dbReference type="InterPro" id="IPR040761">
    <property type="entry name" value="Tli4_N"/>
</dbReference>
<gene>
    <name evidence="4" type="ORF">CDG68_20895</name>
</gene>
<feature type="domain" description="Tle cognate immunity protein 4 C-terminal" evidence="2">
    <location>
        <begin position="150"/>
        <end position="309"/>
    </location>
</feature>
<dbReference type="Pfam" id="PF18426">
    <property type="entry name" value="Tli4_C"/>
    <property type="match status" value="1"/>
</dbReference>
<keyword evidence="1" id="KW-0175">Coiled coil</keyword>
<name>A0A3G2T7W7_9GAMM</name>
<evidence type="ECO:0000259" key="3">
    <source>
        <dbReference type="Pfam" id="PF18443"/>
    </source>
</evidence>
<evidence type="ECO:0000313" key="5">
    <source>
        <dbReference type="Proteomes" id="UP000279962"/>
    </source>
</evidence>
<accession>A0A3G2T7W7</accession>
<dbReference type="EMBL" id="CP033133">
    <property type="protein sequence ID" value="AYO56379.1"/>
    <property type="molecule type" value="Genomic_DNA"/>
</dbReference>
<reference evidence="4 5" key="1">
    <citation type="submission" date="2018-10" db="EMBL/GenBank/DDBJ databases">
        <title>The complete genome of Acinetobacter wuhouensis strain WCHAW010062.</title>
        <authorList>
            <person name="Hu Y."/>
            <person name="Long H."/>
            <person name="Feng Y."/>
            <person name="Zong Z."/>
        </authorList>
    </citation>
    <scope>NUCLEOTIDE SEQUENCE [LARGE SCALE GENOMIC DNA]</scope>
    <source>
        <strain evidence="4 5">WCHAW010062</strain>
    </source>
</reference>
<dbReference type="Proteomes" id="UP000279962">
    <property type="component" value="Chromosome"/>
</dbReference>
<evidence type="ECO:0000259" key="2">
    <source>
        <dbReference type="Pfam" id="PF18426"/>
    </source>
</evidence>
<dbReference type="AlphaFoldDB" id="A0A3G2T7W7"/>
<evidence type="ECO:0008006" key="6">
    <source>
        <dbReference type="Google" id="ProtNLM"/>
    </source>
</evidence>
<sequence>MINLKDTKNICLGRIEFTVPKETDVKLGEFSFDGNDFNIIENVSSIDQYNETIKNAIENLKNEKHETEGSLLKLEKNGSLSINGKSTSHIIVYRPTEFTDSIFNIDAYIYLNQKLIKITSKAGNDRLTKALSRTENIIKNFKLKPTNDLKEQGLCWGDFFIIDNMTENRFFLSEAFLFFPSYSEVKMHIENRSRDESDTPIIQMIKKNRDKIPEEFKRDYKVTDIRSGTKEINGVKGEELFTHYEPILSFGRGYESGVWQYLGTLDNPKDSYIYFGLEGLKSSSNKENSSIPQKQIFQLNDFVLNSIKISKNNQGN</sequence>
<feature type="domain" description="Tle cognate immunity protein 4 N-terminal" evidence="3">
    <location>
        <begin position="8"/>
        <end position="129"/>
    </location>
</feature>
<dbReference type="Pfam" id="PF18443">
    <property type="entry name" value="Tli4_N"/>
    <property type="match status" value="1"/>
</dbReference>
<proteinExistence type="predicted"/>
<organism evidence="4 5">
    <name type="scientific">Acinetobacter wuhouensis</name>
    <dbReference type="NCBI Taxonomy" id="1879050"/>
    <lineage>
        <taxon>Bacteria</taxon>
        <taxon>Pseudomonadati</taxon>
        <taxon>Pseudomonadota</taxon>
        <taxon>Gammaproteobacteria</taxon>
        <taxon>Moraxellales</taxon>
        <taxon>Moraxellaceae</taxon>
        <taxon>Acinetobacter</taxon>
    </lineage>
</organism>
<dbReference type="InterPro" id="IPR041290">
    <property type="entry name" value="Tli4_C"/>
</dbReference>
<protein>
    <recommendedName>
        <fullName evidence="6">Tle cognate immunity protein 4 C-terminal domain-containing protein</fullName>
    </recommendedName>
</protein>